<feature type="compositionally biased region" description="Pro residues" evidence="1">
    <location>
        <begin position="468"/>
        <end position="479"/>
    </location>
</feature>
<dbReference type="Gene3D" id="1.20.1270.60">
    <property type="entry name" value="Arfaptin homology (AH) domain/BAR domain"/>
    <property type="match status" value="1"/>
</dbReference>
<reference evidence="3 4" key="1">
    <citation type="submission" date="2020-11" db="EMBL/GenBank/DDBJ databases">
        <title>Kefir isolates.</title>
        <authorList>
            <person name="Marcisauskas S."/>
            <person name="Kim Y."/>
            <person name="Blasche S."/>
        </authorList>
    </citation>
    <scope>NUCLEOTIDE SEQUENCE [LARGE SCALE GENOMIC DNA]</scope>
    <source>
        <strain evidence="3 4">KR</strain>
    </source>
</reference>
<feature type="compositionally biased region" description="Basic and acidic residues" evidence="1">
    <location>
        <begin position="548"/>
        <end position="561"/>
    </location>
</feature>
<dbReference type="SUPFAM" id="SSF48350">
    <property type="entry name" value="GTPase activation domain, GAP"/>
    <property type="match status" value="1"/>
</dbReference>
<dbReference type="Pfam" id="PF00620">
    <property type="entry name" value="RhoGAP"/>
    <property type="match status" value="1"/>
</dbReference>
<dbReference type="GO" id="GO:0005886">
    <property type="term" value="C:plasma membrane"/>
    <property type="evidence" value="ECO:0007669"/>
    <property type="project" value="TreeGrafter"/>
</dbReference>
<dbReference type="PANTHER" id="PTHR23065:SF17">
    <property type="entry name" value="RHO-GTPASE-ACTIVATING PROTEIN RGD2"/>
    <property type="match status" value="1"/>
</dbReference>
<feature type="compositionally biased region" description="Polar residues" evidence="1">
    <location>
        <begin position="456"/>
        <end position="465"/>
    </location>
</feature>
<dbReference type="InterPro" id="IPR000198">
    <property type="entry name" value="RhoGAP_dom"/>
</dbReference>
<accession>A0A9P6W418</accession>
<dbReference type="PROSITE" id="PS50238">
    <property type="entry name" value="RHOGAP"/>
    <property type="match status" value="1"/>
</dbReference>
<dbReference type="EMBL" id="PUHQ01000016">
    <property type="protein sequence ID" value="KAG0664011.1"/>
    <property type="molecule type" value="Genomic_DNA"/>
</dbReference>
<dbReference type="SUPFAM" id="SSF103657">
    <property type="entry name" value="BAR/IMD domain-like"/>
    <property type="match status" value="1"/>
</dbReference>
<feature type="compositionally biased region" description="Low complexity" evidence="1">
    <location>
        <begin position="432"/>
        <end position="448"/>
    </location>
</feature>
<feature type="compositionally biased region" description="Pro residues" evidence="1">
    <location>
        <begin position="487"/>
        <end position="499"/>
    </location>
</feature>
<sequence>SVGFRAVEDFLLLAGRGQYTGGAMRSADSRLSLEETISTHLPYLQRCESDRLRAATSVLRSFHAAIAALPKLIDASLERVGQALELCRPEKDLKAIIERRRTGPFQPSPATFQSHYSDEPVSTFGIDLRKYDETNREKETVPVPRVLALLLEWVEKKGKDASDEERRKAWLYDVPFASQHSLRAMLNPPALLRANDGAGPDLSSVDLPVLCATTKLWFLELEQPPFTWAAYDELRNGWSARVGITKGGGGGEADDTEEKVTLLAKVVGKLPKIHFEVLRAVVVHLVGMIQTTKTDEPLDIYLHKLSLSLARPLLRPKQTTPLSLDDRFPAAVISFLLTHSDEVFDKAVEIAKKEREDRYRPRRQRTKPVDERVRRSNLRGQPVVAGSPPPVPPRTGQSLTVRTGDQGGRLSVPEKDVVLVSSPTEATREELSASPASAPASQPRQASADEPEEGDSTPTARTRSQPDLPEPVPVVPSPSSPVEAPSEQPPSPIEAPFVPPTSSSEAANPSLGKGDSSTTTTTTVDGKPLDAEREGGNPLDQIFLPPDAFKDRKPTSPDDPLRLMAAVQGEVSGWTHSSSSLKRSTGPASSGGRGLRGARSPRPPSQVLARVQALEQEKHGSETSSARTSSEQKRETE</sequence>
<dbReference type="Gene3D" id="1.10.555.10">
    <property type="entry name" value="Rho GTPase activation protein"/>
    <property type="match status" value="1"/>
</dbReference>
<feature type="region of interest" description="Disordered" evidence="1">
    <location>
        <begin position="355"/>
        <end position="637"/>
    </location>
</feature>
<dbReference type="InterPro" id="IPR027267">
    <property type="entry name" value="AH/BAR_dom_sf"/>
</dbReference>
<dbReference type="SMART" id="SM00324">
    <property type="entry name" value="RhoGAP"/>
    <property type="match status" value="1"/>
</dbReference>
<feature type="domain" description="Rho-GAP" evidence="2">
    <location>
        <begin position="126"/>
        <end position="344"/>
    </location>
</feature>
<dbReference type="AlphaFoldDB" id="A0A9P6W418"/>
<feature type="compositionally biased region" description="Polar residues" evidence="1">
    <location>
        <begin position="574"/>
        <end position="583"/>
    </location>
</feature>
<dbReference type="GO" id="GO:0007264">
    <property type="term" value="P:small GTPase-mediated signal transduction"/>
    <property type="evidence" value="ECO:0007669"/>
    <property type="project" value="TreeGrafter"/>
</dbReference>
<dbReference type="GO" id="GO:0005737">
    <property type="term" value="C:cytoplasm"/>
    <property type="evidence" value="ECO:0007669"/>
    <property type="project" value="TreeGrafter"/>
</dbReference>
<protein>
    <recommendedName>
        <fullName evidence="2">Rho-GAP domain-containing protein</fullName>
    </recommendedName>
</protein>
<dbReference type="OrthoDB" id="2155291at2759"/>
<dbReference type="GO" id="GO:0005096">
    <property type="term" value="F:GTPase activator activity"/>
    <property type="evidence" value="ECO:0007669"/>
    <property type="project" value="TreeGrafter"/>
</dbReference>
<keyword evidence="4" id="KW-1185">Reference proteome</keyword>
<proteinExistence type="predicted"/>
<comment type="caution">
    <text evidence="3">The sequence shown here is derived from an EMBL/GenBank/DDBJ whole genome shotgun (WGS) entry which is preliminary data.</text>
</comment>
<name>A0A9P6W418_RHOMI</name>
<evidence type="ECO:0000256" key="1">
    <source>
        <dbReference type="SAM" id="MobiDB-lite"/>
    </source>
</evidence>
<dbReference type="GO" id="GO:0000935">
    <property type="term" value="C:division septum"/>
    <property type="evidence" value="ECO:0007669"/>
    <property type="project" value="TreeGrafter"/>
</dbReference>
<evidence type="ECO:0000313" key="4">
    <source>
        <dbReference type="Proteomes" id="UP000777482"/>
    </source>
</evidence>
<dbReference type="Proteomes" id="UP000777482">
    <property type="component" value="Unassembled WGS sequence"/>
</dbReference>
<organism evidence="3 4">
    <name type="scientific">Rhodotorula mucilaginosa</name>
    <name type="common">Yeast</name>
    <name type="synonym">Rhodotorula rubra</name>
    <dbReference type="NCBI Taxonomy" id="5537"/>
    <lineage>
        <taxon>Eukaryota</taxon>
        <taxon>Fungi</taxon>
        <taxon>Dikarya</taxon>
        <taxon>Basidiomycota</taxon>
        <taxon>Pucciniomycotina</taxon>
        <taxon>Microbotryomycetes</taxon>
        <taxon>Sporidiobolales</taxon>
        <taxon>Sporidiobolaceae</taxon>
        <taxon>Rhodotorula</taxon>
    </lineage>
</organism>
<evidence type="ECO:0000313" key="3">
    <source>
        <dbReference type="EMBL" id="KAG0664011.1"/>
    </source>
</evidence>
<evidence type="ECO:0000259" key="2">
    <source>
        <dbReference type="PROSITE" id="PS50238"/>
    </source>
</evidence>
<dbReference type="GO" id="GO:0007010">
    <property type="term" value="P:cytoskeleton organization"/>
    <property type="evidence" value="ECO:0007669"/>
    <property type="project" value="TreeGrafter"/>
</dbReference>
<dbReference type="InterPro" id="IPR008936">
    <property type="entry name" value="Rho_GTPase_activation_prot"/>
</dbReference>
<feature type="non-terminal residue" evidence="3">
    <location>
        <position position="1"/>
    </location>
</feature>
<gene>
    <name evidence="3" type="ORF">C6P46_001871</name>
</gene>
<dbReference type="PANTHER" id="PTHR23065">
    <property type="entry name" value="PROLINE-SERINE-THREONINE PHOSPHATASE INTERACTING PROTEIN 1"/>
    <property type="match status" value="1"/>
</dbReference>